<feature type="chain" id="PRO_5012035798" evidence="1">
    <location>
        <begin position="25"/>
        <end position="430"/>
    </location>
</feature>
<dbReference type="Gene3D" id="3.50.30.30">
    <property type="match status" value="1"/>
</dbReference>
<dbReference type="Gene3D" id="3.40.630.10">
    <property type="entry name" value="Zn peptidases"/>
    <property type="match status" value="1"/>
</dbReference>
<proteinExistence type="predicted"/>
<dbReference type="InterPro" id="IPR007484">
    <property type="entry name" value="Peptidase_M28"/>
</dbReference>
<protein>
    <submittedName>
        <fullName evidence="3">Peptidase family M28</fullName>
    </submittedName>
</protein>
<keyword evidence="4" id="KW-1185">Reference proteome</keyword>
<accession>A0A212UCD0</accession>
<name>A0A212UCD0_9BACT</name>
<gene>
    <name evidence="3" type="ORF">SAMN06265337_3112</name>
</gene>
<dbReference type="Pfam" id="PF04389">
    <property type="entry name" value="Peptidase_M28"/>
    <property type="match status" value="1"/>
</dbReference>
<feature type="signal peptide" evidence="1">
    <location>
        <begin position="1"/>
        <end position="24"/>
    </location>
</feature>
<dbReference type="Proteomes" id="UP000198131">
    <property type="component" value="Unassembled WGS sequence"/>
</dbReference>
<keyword evidence="1" id="KW-0732">Signal</keyword>
<organism evidence="3 4">
    <name type="scientific">Hymenobacter gelipurpurascens</name>
    <dbReference type="NCBI Taxonomy" id="89968"/>
    <lineage>
        <taxon>Bacteria</taxon>
        <taxon>Pseudomonadati</taxon>
        <taxon>Bacteroidota</taxon>
        <taxon>Cytophagia</taxon>
        <taxon>Cytophagales</taxon>
        <taxon>Hymenobacteraceae</taxon>
        <taxon>Hymenobacter</taxon>
    </lineage>
</organism>
<dbReference type="GO" id="GO:0008235">
    <property type="term" value="F:metalloexopeptidase activity"/>
    <property type="evidence" value="ECO:0007669"/>
    <property type="project" value="InterPro"/>
</dbReference>
<reference evidence="4" key="1">
    <citation type="submission" date="2017-06" db="EMBL/GenBank/DDBJ databases">
        <authorList>
            <person name="Varghese N."/>
            <person name="Submissions S."/>
        </authorList>
    </citation>
    <scope>NUCLEOTIDE SEQUENCE [LARGE SCALE GENOMIC DNA]</scope>
    <source>
        <strain evidence="4">DSM 11116</strain>
    </source>
</reference>
<dbReference type="EMBL" id="FYEW01000002">
    <property type="protein sequence ID" value="SNC75905.1"/>
    <property type="molecule type" value="Genomic_DNA"/>
</dbReference>
<dbReference type="PANTHER" id="PTHR12147">
    <property type="entry name" value="METALLOPEPTIDASE M28 FAMILY MEMBER"/>
    <property type="match status" value="1"/>
</dbReference>
<dbReference type="SUPFAM" id="SSF53187">
    <property type="entry name" value="Zn-dependent exopeptidases"/>
    <property type="match status" value="1"/>
</dbReference>
<evidence type="ECO:0000256" key="1">
    <source>
        <dbReference type="SAM" id="SignalP"/>
    </source>
</evidence>
<evidence type="ECO:0000313" key="4">
    <source>
        <dbReference type="Proteomes" id="UP000198131"/>
    </source>
</evidence>
<dbReference type="PANTHER" id="PTHR12147:SF26">
    <property type="entry name" value="PEPTIDASE M28 DOMAIN-CONTAINING PROTEIN"/>
    <property type="match status" value="1"/>
</dbReference>
<evidence type="ECO:0000259" key="2">
    <source>
        <dbReference type="Pfam" id="PF04389"/>
    </source>
</evidence>
<sequence length="430" mass="46639">MRCLGHFVVLAALFTLWANVPAPAQDMNRARRTIATLASSAFHGRGYVKQGEHKAAAYLRKRFADLGLQQLAPDYTQSFSLPINTFPGHAALRVDELSLRAGEDFIAEPGSGPAKLEGAVFTLDTLIFTQEAAQQQLLATNLRAHSLVLRQPDVARLSKLPAAVQEHLASAASRITLVQGKLTASLANQQLAQPQVQVLASKWPSAAKTIRLRLDAVFQPAYQTQNLVGYLPGRVHPDSFLVVTAHYDHLGMLGHRAYFPGANDNASGTAMLLELAAHFAQPANRPACSLVFIAFGAEEAGLLGSQYFVEHPLVPLPSIRFLLNLDLLGTGQEGATVVNGRVFEAQYQLLTQLNAAGHYLPSLAARGRAANSDHYHFSERGVPAFFLYTRGTPTFYHDVQDRAATLPLTGFAGAFGLLRDFLRTLDTPGK</sequence>
<dbReference type="AlphaFoldDB" id="A0A212UCD0"/>
<dbReference type="GO" id="GO:0006508">
    <property type="term" value="P:proteolysis"/>
    <property type="evidence" value="ECO:0007669"/>
    <property type="project" value="InterPro"/>
</dbReference>
<evidence type="ECO:0000313" key="3">
    <source>
        <dbReference type="EMBL" id="SNC75905.1"/>
    </source>
</evidence>
<feature type="domain" description="Peptidase M28" evidence="2">
    <location>
        <begin position="226"/>
        <end position="409"/>
    </location>
</feature>
<dbReference type="InterPro" id="IPR045175">
    <property type="entry name" value="M28_fam"/>
</dbReference>
<dbReference type="OrthoDB" id="844214at2"/>